<keyword evidence="1" id="KW-0732">Signal</keyword>
<keyword evidence="2" id="KW-0645">Protease</keyword>
<sequence length="296" mass="33328">MRPLLFFFTLLLVLSTHAFSQTTNKNEIPFELLPSGHILVKAKVDGVQGNFIFDTGAGITMFTKSFFSKLKDTIREDGGYTGFRATGERMDIDLYWVKNVEFGAIKKEKEEVSYIDANLGGIDGILSLKLMESQPFTIDYNKKVIRLESAQSLTSIKKTAKSIPVQLEQSREKALTLFAYFKVNDTLTLQFSLDSGAEKDVYRINSKHLQRLGVDVSDSLHVKKIAKRSEINTDFVSNIYITKLPKLATASNPSINTTNFPAQFVDGLIYDGIIWINWLGSSITFDLDKKQLLVEK</sequence>
<feature type="signal peptide" evidence="1">
    <location>
        <begin position="1"/>
        <end position="20"/>
    </location>
</feature>
<keyword evidence="3" id="KW-1185">Reference proteome</keyword>
<dbReference type="Pfam" id="PF13650">
    <property type="entry name" value="Asp_protease_2"/>
    <property type="match status" value="1"/>
</dbReference>
<dbReference type="CDD" id="cd05483">
    <property type="entry name" value="retropepsin_like_bacteria"/>
    <property type="match status" value="1"/>
</dbReference>
<dbReference type="GO" id="GO:0008233">
    <property type="term" value="F:peptidase activity"/>
    <property type="evidence" value="ECO:0007669"/>
    <property type="project" value="UniProtKB-KW"/>
</dbReference>
<dbReference type="AlphaFoldDB" id="A0A9E2W6C2"/>
<accession>A0A9E2W6C2</accession>
<dbReference type="InterPro" id="IPR034122">
    <property type="entry name" value="Retropepsin-like_bacterial"/>
</dbReference>
<gene>
    <name evidence="2" type="ORF">KTO63_21055</name>
</gene>
<evidence type="ECO:0000313" key="2">
    <source>
        <dbReference type="EMBL" id="MBV4359673.1"/>
    </source>
</evidence>
<dbReference type="EMBL" id="JAHSPG010000015">
    <property type="protein sequence ID" value="MBV4359673.1"/>
    <property type="molecule type" value="Genomic_DNA"/>
</dbReference>
<dbReference type="GO" id="GO:0006508">
    <property type="term" value="P:proteolysis"/>
    <property type="evidence" value="ECO:0007669"/>
    <property type="project" value="UniProtKB-KW"/>
</dbReference>
<dbReference type="RefSeq" id="WP_217793928.1">
    <property type="nucleotide sequence ID" value="NZ_JAHSPG010000015.1"/>
</dbReference>
<dbReference type="Proteomes" id="UP000812270">
    <property type="component" value="Unassembled WGS sequence"/>
</dbReference>
<evidence type="ECO:0000256" key="1">
    <source>
        <dbReference type="SAM" id="SignalP"/>
    </source>
</evidence>
<protein>
    <submittedName>
        <fullName evidence="2">Retroviral-like aspartic protease family protein</fullName>
    </submittedName>
</protein>
<proteinExistence type="predicted"/>
<name>A0A9E2W6C2_9BACT</name>
<comment type="caution">
    <text evidence="2">The sequence shown here is derived from an EMBL/GenBank/DDBJ whole genome shotgun (WGS) entry which is preliminary data.</text>
</comment>
<evidence type="ECO:0000313" key="3">
    <source>
        <dbReference type="Proteomes" id="UP000812270"/>
    </source>
</evidence>
<organism evidence="2 3">
    <name type="scientific">Pinibacter aurantiacus</name>
    <dbReference type="NCBI Taxonomy" id="2851599"/>
    <lineage>
        <taxon>Bacteria</taxon>
        <taxon>Pseudomonadati</taxon>
        <taxon>Bacteroidota</taxon>
        <taxon>Chitinophagia</taxon>
        <taxon>Chitinophagales</taxon>
        <taxon>Chitinophagaceae</taxon>
        <taxon>Pinibacter</taxon>
    </lineage>
</organism>
<feature type="chain" id="PRO_5038759212" evidence="1">
    <location>
        <begin position="21"/>
        <end position="296"/>
    </location>
</feature>
<reference evidence="2" key="1">
    <citation type="submission" date="2021-06" db="EMBL/GenBank/DDBJ databases">
        <authorList>
            <person name="Huq M.A."/>
        </authorList>
    </citation>
    <scope>NUCLEOTIDE SEQUENCE</scope>
    <source>
        <strain evidence="2">MAH-26</strain>
    </source>
</reference>
<keyword evidence="2" id="KW-0378">Hydrolase</keyword>